<organism evidence="1 2">
    <name type="scientific">Mycoplana rhizolycopersici</name>
    <dbReference type="NCBI Taxonomy" id="2746702"/>
    <lineage>
        <taxon>Bacteria</taxon>
        <taxon>Pseudomonadati</taxon>
        <taxon>Pseudomonadota</taxon>
        <taxon>Alphaproteobacteria</taxon>
        <taxon>Hyphomicrobiales</taxon>
        <taxon>Rhizobiaceae</taxon>
        <taxon>Mycoplana</taxon>
    </lineage>
</organism>
<evidence type="ECO:0008006" key="3">
    <source>
        <dbReference type="Google" id="ProtNLM"/>
    </source>
</evidence>
<accession>A0ABX2QKP2</accession>
<dbReference type="EMBL" id="JABXYK010000024">
    <property type="protein sequence ID" value="NVP58358.1"/>
    <property type="molecule type" value="Genomic_DNA"/>
</dbReference>
<gene>
    <name evidence="1" type="ORF">HV823_24275</name>
</gene>
<name>A0ABX2QKP2_9HYPH</name>
<evidence type="ECO:0000313" key="2">
    <source>
        <dbReference type="Proteomes" id="UP000659172"/>
    </source>
</evidence>
<dbReference type="Proteomes" id="UP000659172">
    <property type="component" value="Unassembled WGS sequence"/>
</dbReference>
<reference evidence="1 2" key="1">
    <citation type="submission" date="2020-06" db="EMBL/GenBank/DDBJ databases">
        <title>Rhizobium sp.nov. isolated from the tomato plant.</title>
        <authorList>
            <person name="Thin K.K."/>
            <person name="Zhang X."/>
            <person name="He S."/>
        </authorList>
    </citation>
    <scope>NUCLEOTIDE SEQUENCE [LARGE SCALE GENOMIC DNA]</scope>
    <source>
        <strain evidence="1 2">DBTS2</strain>
    </source>
</reference>
<evidence type="ECO:0000313" key="1">
    <source>
        <dbReference type="EMBL" id="NVP58358.1"/>
    </source>
</evidence>
<comment type="caution">
    <text evidence="1">The sequence shown here is derived from an EMBL/GenBank/DDBJ whole genome shotgun (WGS) entry which is preliminary data.</text>
</comment>
<dbReference type="RefSeq" id="WP_176952257.1">
    <property type="nucleotide sequence ID" value="NZ_JABXYK010000024.1"/>
</dbReference>
<keyword evidence="2" id="KW-1185">Reference proteome</keyword>
<proteinExistence type="predicted"/>
<sequence length="76" mass="8087">MVLLPLILNSHVLEGGNGTARTRFAAAGQPDPAAWLVEEAARLLAKVVVLLVEPGWKDPHRTAIYAITVGLPAVLH</sequence>
<protein>
    <recommendedName>
        <fullName evidence="3">Transposase</fullName>
    </recommendedName>
</protein>